<sequence length="65" mass="7235">MEILGGFAVMMSILCFFMVVVLLVTPFVVFAIKGKQDRTLDVLAGIEKRLTDIEARLSSLQPPQH</sequence>
<dbReference type="RefSeq" id="WP_011736726.1">
    <property type="nucleotide sequence ID" value="NC_008609.1"/>
</dbReference>
<evidence type="ECO:0008006" key="4">
    <source>
        <dbReference type="Google" id="ProtNLM"/>
    </source>
</evidence>
<dbReference type="Proteomes" id="UP000006732">
    <property type="component" value="Chromosome"/>
</dbReference>
<dbReference type="HOGENOM" id="CLU_192877_0_0_7"/>
<dbReference type="EMBL" id="CP000482">
    <property type="protein sequence ID" value="ABL00491.1"/>
    <property type="molecule type" value="Genomic_DNA"/>
</dbReference>
<proteinExistence type="predicted"/>
<protein>
    <recommendedName>
        <fullName evidence="4">DUF4083 domain-containing protein</fullName>
    </recommendedName>
</protein>
<keyword evidence="1" id="KW-0472">Membrane</keyword>
<organism evidence="2 3">
    <name type="scientific">Pelobacter propionicus (strain DSM 2379 / NBRC 103807 / OttBd1)</name>
    <dbReference type="NCBI Taxonomy" id="338966"/>
    <lineage>
        <taxon>Bacteria</taxon>
        <taxon>Pseudomonadati</taxon>
        <taxon>Thermodesulfobacteriota</taxon>
        <taxon>Desulfuromonadia</taxon>
        <taxon>Desulfuromonadales</taxon>
        <taxon>Desulfuromonadaceae</taxon>
        <taxon>Pelobacter</taxon>
    </lineage>
</organism>
<reference evidence="2 3" key="1">
    <citation type="submission" date="2006-10" db="EMBL/GenBank/DDBJ databases">
        <title>Complete sequence of chromosome of Pelobacter propionicus DSM 2379.</title>
        <authorList>
            <consortium name="US DOE Joint Genome Institute"/>
            <person name="Copeland A."/>
            <person name="Lucas S."/>
            <person name="Lapidus A."/>
            <person name="Barry K."/>
            <person name="Detter J.C."/>
            <person name="Glavina del Rio T."/>
            <person name="Hammon N."/>
            <person name="Israni S."/>
            <person name="Dalin E."/>
            <person name="Tice H."/>
            <person name="Pitluck S."/>
            <person name="Saunders E."/>
            <person name="Brettin T."/>
            <person name="Bruce D."/>
            <person name="Han C."/>
            <person name="Tapia R."/>
            <person name="Schmutz J."/>
            <person name="Larimer F."/>
            <person name="Land M."/>
            <person name="Hauser L."/>
            <person name="Kyrpides N."/>
            <person name="Kim E."/>
            <person name="Lovley D."/>
            <person name="Richardson P."/>
        </authorList>
    </citation>
    <scope>NUCLEOTIDE SEQUENCE [LARGE SCALE GENOMIC DNA]</scope>
    <source>
        <strain evidence="3">DSM 2379 / NBRC 103807 / OttBd1</strain>
    </source>
</reference>
<dbReference type="eggNOG" id="ENOG502ZEBJ">
    <property type="taxonomic scope" value="Bacteria"/>
</dbReference>
<evidence type="ECO:0000256" key="1">
    <source>
        <dbReference type="SAM" id="Phobius"/>
    </source>
</evidence>
<keyword evidence="1" id="KW-0812">Transmembrane</keyword>
<dbReference type="KEGG" id="ppd:Ppro_2893"/>
<keyword evidence="3" id="KW-1185">Reference proteome</keyword>
<dbReference type="AlphaFoldDB" id="A1AT20"/>
<dbReference type="OrthoDB" id="5397860at2"/>
<evidence type="ECO:0000313" key="2">
    <source>
        <dbReference type="EMBL" id="ABL00491.1"/>
    </source>
</evidence>
<dbReference type="STRING" id="338966.Ppro_2893"/>
<evidence type="ECO:0000313" key="3">
    <source>
        <dbReference type="Proteomes" id="UP000006732"/>
    </source>
</evidence>
<feature type="transmembrane region" description="Helical" evidence="1">
    <location>
        <begin position="6"/>
        <end position="32"/>
    </location>
</feature>
<keyword evidence="1" id="KW-1133">Transmembrane helix</keyword>
<name>A1AT20_PELPD</name>
<gene>
    <name evidence="2" type="ordered locus">Ppro_2893</name>
</gene>
<accession>A1AT20</accession>